<evidence type="ECO:0000256" key="1">
    <source>
        <dbReference type="ARBA" id="ARBA00023239"/>
    </source>
</evidence>
<dbReference type="KEGG" id="pfla:Pflav_043060"/>
<reference evidence="3 4" key="2">
    <citation type="submission" date="2020-03" db="EMBL/GenBank/DDBJ databases">
        <authorList>
            <person name="Ichikawa N."/>
            <person name="Kimura A."/>
            <person name="Kitahashi Y."/>
            <person name="Uohara A."/>
        </authorList>
    </citation>
    <scope>NUCLEOTIDE SEQUENCE [LARGE SCALE GENOMIC DNA]</scope>
    <source>
        <strain evidence="3 4">NBRC 107702</strain>
    </source>
</reference>
<dbReference type="PANTHER" id="PTHR21240">
    <property type="entry name" value="2-AMINO-3-CARBOXYLMUCONATE-6-SEMIALDEHYDE DECARBOXYLASE"/>
    <property type="match status" value="1"/>
</dbReference>
<name>A0A6F8XVN9_9ACTN</name>
<dbReference type="GO" id="GO:0016831">
    <property type="term" value="F:carboxy-lyase activity"/>
    <property type="evidence" value="ECO:0007669"/>
    <property type="project" value="InterPro"/>
</dbReference>
<dbReference type="Gene3D" id="3.20.20.140">
    <property type="entry name" value="Metal-dependent hydrolases"/>
    <property type="match status" value="1"/>
</dbReference>
<dbReference type="Proteomes" id="UP000502508">
    <property type="component" value="Chromosome"/>
</dbReference>
<reference evidence="3 4" key="1">
    <citation type="submission" date="2020-03" db="EMBL/GenBank/DDBJ databases">
        <title>Whole genome shotgun sequence of Phytohabitans flavus NBRC 107702.</title>
        <authorList>
            <person name="Komaki H."/>
            <person name="Tamura T."/>
        </authorList>
    </citation>
    <scope>NUCLEOTIDE SEQUENCE [LARGE SCALE GENOMIC DNA]</scope>
    <source>
        <strain evidence="3 4">NBRC 107702</strain>
    </source>
</reference>
<keyword evidence="4" id="KW-1185">Reference proteome</keyword>
<dbReference type="GO" id="GO:0016787">
    <property type="term" value="F:hydrolase activity"/>
    <property type="evidence" value="ECO:0007669"/>
    <property type="project" value="InterPro"/>
</dbReference>
<dbReference type="GO" id="GO:0005737">
    <property type="term" value="C:cytoplasm"/>
    <property type="evidence" value="ECO:0007669"/>
    <property type="project" value="TreeGrafter"/>
</dbReference>
<protein>
    <submittedName>
        <fullName evidence="3">4-oxalomesaconate hydratase</fullName>
    </submittedName>
</protein>
<dbReference type="InterPro" id="IPR032466">
    <property type="entry name" value="Metal_Hydrolase"/>
</dbReference>
<sequence>MLIDVHGHVSAPPELYAYKATLLSHRGSHRNSGAGISDDRLREALRAPNPSFGGVSHLAHLDEAGIDLQLISPRPFQMMHSESPGFLVDWFTAETNDVIARVCALEPGRFRGIAGLPQTMETGPEAWAAELRRCVTEHGFVGALVNPDPYEGTKQPPRLSDRFWYPLWEALCELDVPGVIHSAGCRPPARENYSMHFIQEETLAVDALLQSSVFKDFPTLKILVSHGGGAIPFQRGRFAASAIRRGERLEDGLRQMYFDTCLYTADAIEFLVRAVGVDRCLFGSEKPGTGSVRDPKTGRWMDDIHSLIRDIAAFTDEDRDRLFESNARTLFKLEESTAHGTD</sequence>
<keyword evidence="1" id="KW-0456">Lyase</keyword>
<gene>
    <name evidence="3" type="primary">fldW</name>
    <name evidence="3" type="ORF">Pflav_043060</name>
</gene>
<dbReference type="EMBL" id="AP022870">
    <property type="protein sequence ID" value="BCB77896.1"/>
    <property type="molecule type" value="Genomic_DNA"/>
</dbReference>
<dbReference type="AlphaFoldDB" id="A0A6F8XVN9"/>
<dbReference type="InterPro" id="IPR032465">
    <property type="entry name" value="ACMSD"/>
</dbReference>
<evidence type="ECO:0000313" key="3">
    <source>
        <dbReference type="EMBL" id="BCB77896.1"/>
    </source>
</evidence>
<proteinExistence type="predicted"/>
<dbReference type="InterPro" id="IPR006680">
    <property type="entry name" value="Amidohydro-rel"/>
</dbReference>
<accession>A0A6F8XVN9</accession>
<feature type="domain" description="Amidohydrolase-related" evidence="2">
    <location>
        <begin position="3"/>
        <end position="333"/>
    </location>
</feature>
<dbReference type="RefSeq" id="WP_173037562.1">
    <property type="nucleotide sequence ID" value="NZ_AP022870.1"/>
</dbReference>
<dbReference type="GO" id="GO:0019748">
    <property type="term" value="P:secondary metabolic process"/>
    <property type="evidence" value="ECO:0007669"/>
    <property type="project" value="TreeGrafter"/>
</dbReference>
<evidence type="ECO:0000313" key="4">
    <source>
        <dbReference type="Proteomes" id="UP000502508"/>
    </source>
</evidence>
<dbReference type="Pfam" id="PF04909">
    <property type="entry name" value="Amidohydro_2"/>
    <property type="match status" value="1"/>
</dbReference>
<organism evidence="3 4">
    <name type="scientific">Phytohabitans flavus</name>
    <dbReference type="NCBI Taxonomy" id="1076124"/>
    <lineage>
        <taxon>Bacteria</taxon>
        <taxon>Bacillati</taxon>
        <taxon>Actinomycetota</taxon>
        <taxon>Actinomycetes</taxon>
        <taxon>Micromonosporales</taxon>
        <taxon>Micromonosporaceae</taxon>
    </lineage>
</organism>
<dbReference type="SUPFAM" id="SSF51556">
    <property type="entry name" value="Metallo-dependent hydrolases"/>
    <property type="match status" value="1"/>
</dbReference>
<dbReference type="PANTHER" id="PTHR21240:SF28">
    <property type="entry name" value="ISO-OROTATE DECARBOXYLASE (EUROFUNG)"/>
    <property type="match status" value="1"/>
</dbReference>
<evidence type="ECO:0000259" key="2">
    <source>
        <dbReference type="Pfam" id="PF04909"/>
    </source>
</evidence>